<dbReference type="InterPro" id="IPR051482">
    <property type="entry name" value="Cholesterol_transport"/>
</dbReference>
<protein>
    <submittedName>
        <fullName evidence="9">Protein Aster-B</fullName>
    </submittedName>
</protein>
<dbReference type="GO" id="GO:0032541">
    <property type="term" value="C:cortical endoplasmic reticulum"/>
    <property type="evidence" value="ECO:0007669"/>
    <property type="project" value="TreeGrafter"/>
</dbReference>
<dbReference type="PANTHER" id="PTHR23319:SF4">
    <property type="entry name" value="GRAM DOMAIN CONTAINING 1B, ISOFORM E"/>
    <property type="match status" value="1"/>
</dbReference>
<dbReference type="EMBL" id="JADGJD010000104">
    <property type="protein sequence ID" value="KAJ3054945.1"/>
    <property type="molecule type" value="Genomic_DNA"/>
</dbReference>
<feature type="region of interest" description="Disordered" evidence="6">
    <location>
        <begin position="963"/>
        <end position="983"/>
    </location>
</feature>
<evidence type="ECO:0000313" key="9">
    <source>
        <dbReference type="EMBL" id="KAJ3054945.1"/>
    </source>
</evidence>
<evidence type="ECO:0000256" key="4">
    <source>
        <dbReference type="ARBA" id="ARBA00022989"/>
    </source>
</evidence>
<dbReference type="GO" id="GO:0032934">
    <property type="term" value="F:sterol binding"/>
    <property type="evidence" value="ECO:0007669"/>
    <property type="project" value="TreeGrafter"/>
</dbReference>
<evidence type="ECO:0000259" key="8">
    <source>
        <dbReference type="PROSITE" id="PS51778"/>
    </source>
</evidence>
<feature type="compositionally biased region" description="Acidic residues" evidence="6">
    <location>
        <begin position="528"/>
        <end position="538"/>
    </location>
</feature>
<dbReference type="InterPro" id="IPR004182">
    <property type="entry name" value="GRAM"/>
</dbReference>
<evidence type="ECO:0000256" key="3">
    <source>
        <dbReference type="ARBA" id="ARBA00022692"/>
    </source>
</evidence>
<dbReference type="PANTHER" id="PTHR23319">
    <property type="entry name" value="GRAM DOMAIN CONTAINING 1B, ISOFORM E"/>
    <property type="match status" value="1"/>
</dbReference>
<keyword evidence="3 7" id="KW-0812">Transmembrane</keyword>
<feature type="region of interest" description="Disordered" evidence="6">
    <location>
        <begin position="64"/>
        <end position="233"/>
    </location>
</feature>
<sequence>MNPSSRSREELPALPTAAVTDQPDSPKPLIKTLIKSPSKTLSGATLKEGFVAAASVVKEAVKDVVHKKDPSASSIESPFQSFEKQSSIPIMNVARSESPSPGLMKGFTRRGRSPSKSGGSDKETGKLKKMPSRSSSSTGGRKSHNWDVTPMGTLPLKTGDGTPEPQTDAPAPGLNERTGSVSSLEGADLAVPSVSVNRRPSQSSVRSKRGDGDEVSIDDSLPSLQRGSSKREASVSARDRRKFVRVFTEIEAEVDFLTAAFSCAMERDMLWQGKLYLTSLHMCFYGKIFAKSAKVIIHFKDITAIEKKTTAGMFPTAIRVTTVNAKYVFASFLRREAAYSEMLHLWREVVSPLNTDERAMLGLSSRADFGSLDMMGSISDGNMTDPEEEGVGSSDTSSHSASLSPQAPIQQLASDDVEGWDQSNTETMGDSQVPLQIQSMDRNSRRSISGPAGLDIPLDLPQDSPTSAPLTDTEKRASAIKTSRSATDIASMDAPRRRLRSATLTYGIDFFKRILSTQDGVESPAIEEGQDLDVDSSEEALSSTQPPSAKSTPGGTDAKPAGTPGKHDATQPSQSEMQAPGGGGGDDGTKKPPGRRMTSAASCGCENHYDHTIGEMTIKANVEDVFRVLYGDGDSIPVKEARKKRDCTDIKFGAWSKDNSGRKGREVSWSAGIKLSVLSKQYTPVSQRQVIMAETDSVAYVVENTTRTPKIPFGDCFTNVDRYCLTHAGVGKTKLKVTGKIDWNKKAMWKDRIERESLEGMRLYFQELAPLLCSRFEDPESPRSPKPETPDAPRVVVEDGQAAEEPPASVTETVKTVPALLTRTPVETPESSTRIGKLVISVSRLILPSTTTESGKRQIGKVQSILLVLLAIGLAVALMNTYWVIGLGRRLDRTTARMDRVGGEGMPTAESFAKVAAQMREKSDEHWRKMRSALVDARVKSFALQERLGGLVSEFGAVPYEDGGGGEVRGEDGLSGPAREDKKMRRRELLDSIAALMEKYDKEG</sequence>
<feature type="region of interest" description="Disordered" evidence="6">
    <location>
        <begin position="375"/>
        <end position="492"/>
    </location>
</feature>
<evidence type="ECO:0000256" key="6">
    <source>
        <dbReference type="SAM" id="MobiDB-lite"/>
    </source>
</evidence>
<feature type="compositionally biased region" description="Polar residues" evidence="6">
    <location>
        <begin position="71"/>
        <end position="99"/>
    </location>
</feature>
<evidence type="ECO:0000256" key="5">
    <source>
        <dbReference type="ARBA" id="ARBA00023136"/>
    </source>
</evidence>
<name>A0AAD5SNN9_9FUNG</name>
<dbReference type="GO" id="GO:0005789">
    <property type="term" value="C:endoplasmic reticulum membrane"/>
    <property type="evidence" value="ECO:0007669"/>
    <property type="project" value="TreeGrafter"/>
</dbReference>
<keyword evidence="5 7" id="KW-0472">Membrane</keyword>
<feature type="region of interest" description="Disordered" evidence="6">
    <location>
        <begin position="528"/>
        <end position="601"/>
    </location>
</feature>
<dbReference type="Proteomes" id="UP001212841">
    <property type="component" value="Unassembled WGS sequence"/>
</dbReference>
<accession>A0AAD5SNN9</accession>
<dbReference type="InterPro" id="IPR031968">
    <property type="entry name" value="VASt"/>
</dbReference>
<dbReference type="GO" id="GO:0005886">
    <property type="term" value="C:plasma membrane"/>
    <property type="evidence" value="ECO:0007669"/>
    <property type="project" value="TreeGrafter"/>
</dbReference>
<dbReference type="Pfam" id="PF02893">
    <property type="entry name" value="GRAM"/>
    <property type="match status" value="1"/>
</dbReference>
<gene>
    <name evidence="9" type="primary">GRAMD1B</name>
    <name evidence="9" type="ORF">HK097_000302</name>
</gene>
<comment type="subcellular location">
    <subcellularLocation>
        <location evidence="1">Membrane</location>
        <topology evidence="1">Single-pass membrane protein</topology>
    </subcellularLocation>
</comment>
<dbReference type="GO" id="GO:0140268">
    <property type="term" value="C:endoplasmic reticulum-plasma membrane contact site"/>
    <property type="evidence" value="ECO:0007669"/>
    <property type="project" value="TreeGrafter"/>
</dbReference>
<feature type="transmembrane region" description="Helical" evidence="7">
    <location>
        <begin position="865"/>
        <end position="885"/>
    </location>
</feature>
<evidence type="ECO:0000313" key="10">
    <source>
        <dbReference type="Proteomes" id="UP001212841"/>
    </source>
</evidence>
<feature type="region of interest" description="Disordered" evidence="6">
    <location>
        <begin position="1"/>
        <end position="31"/>
    </location>
</feature>
<evidence type="ECO:0000256" key="7">
    <source>
        <dbReference type="SAM" id="Phobius"/>
    </source>
</evidence>
<feature type="compositionally biased region" description="Low complexity" evidence="6">
    <location>
        <begin position="393"/>
        <end position="404"/>
    </location>
</feature>
<dbReference type="AlphaFoldDB" id="A0AAD5SNN9"/>
<comment type="caution">
    <text evidence="9">The sequence shown here is derived from an EMBL/GenBank/DDBJ whole genome shotgun (WGS) entry which is preliminary data.</text>
</comment>
<dbReference type="GO" id="GO:0120015">
    <property type="term" value="F:sterol transfer activity"/>
    <property type="evidence" value="ECO:0007669"/>
    <property type="project" value="TreeGrafter"/>
</dbReference>
<feature type="compositionally biased region" description="Polar residues" evidence="6">
    <location>
        <begin position="421"/>
        <end position="441"/>
    </location>
</feature>
<evidence type="ECO:0000256" key="2">
    <source>
        <dbReference type="ARBA" id="ARBA00006582"/>
    </source>
</evidence>
<dbReference type="SMART" id="SM00568">
    <property type="entry name" value="GRAM"/>
    <property type="match status" value="1"/>
</dbReference>
<dbReference type="PROSITE" id="PS51778">
    <property type="entry name" value="VAST"/>
    <property type="match status" value="1"/>
</dbReference>
<dbReference type="Gene3D" id="2.30.29.30">
    <property type="entry name" value="Pleckstrin-homology domain (PH domain)/Phosphotyrosine-binding domain (PTB)"/>
    <property type="match status" value="1"/>
</dbReference>
<keyword evidence="4 7" id="KW-1133">Transmembrane helix</keyword>
<dbReference type="CDD" id="cd13220">
    <property type="entry name" value="PH-GRAM_GRAMDC"/>
    <property type="match status" value="1"/>
</dbReference>
<feature type="compositionally biased region" description="Polar residues" evidence="6">
    <location>
        <begin position="194"/>
        <end position="205"/>
    </location>
</feature>
<reference evidence="9" key="1">
    <citation type="submission" date="2020-05" db="EMBL/GenBank/DDBJ databases">
        <title>Phylogenomic resolution of chytrid fungi.</title>
        <authorList>
            <person name="Stajich J.E."/>
            <person name="Amses K."/>
            <person name="Simmons R."/>
            <person name="Seto K."/>
            <person name="Myers J."/>
            <person name="Bonds A."/>
            <person name="Quandt C.A."/>
            <person name="Barry K."/>
            <person name="Liu P."/>
            <person name="Grigoriev I."/>
            <person name="Longcore J.E."/>
            <person name="James T.Y."/>
        </authorList>
    </citation>
    <scope>NUCLEOTIDE SEQUENCE</scope>
    <source>
        <strain evidence="9">JEL0318</strain>
    </source>
</reference>
<keyword evidence="10" id="KW-1185">Reference proteome</keyword>
<feature type="compositionally biased region" description="Basic and acidic residues" evidence="6">
    <location>
        <begin position="968"/>
        <end position="983"/>
    </location>
</feature>
<feature type="compositionally biased region" description="Basic and acidic residues" evidence="6">
    <location>
        <begin position="1"/>
        <end position="11"/>
    </location>
</feature>
<dbReference type="InterPro" id="IPR011993">
    <property type="entry name" value="PH-like_dom_sf"/>
</dbReference>
<comment type="similarity">
    <text evidence="2">Belongs to the YSP2 family.</text>
</comment>
<organism evidence="9 10">
    <name type="scientific">Rhizophlyctis rosea</name>
    <dbReference type="NCBI Taxonomy" id="64517"/>
    <lineage>
        <taxon>Eukaryota</taxon>
        <taxon>Fungi</taxon>
        <taxon>Fungi incertae sedis</taxon>
        <taxon>Chytridiomycota</taxon>
        <taxon>Chytridiomycota incertae sedis</taxon>
        <taxon>Chytridiomycetes</taxon>
        <taxon>Rhizophlyctidales</taxon>
        <taxon>Rhizophlyctidaceae</taxon>
        <taxon>Rhizophlyctis</taxon>
    </lineage>
</organism>
<evidence type="ECO:0000256" key="1">
    <source>
        <dbReference type="ARBA" id="ARBA00004167"/>
    </source>
</evidence>
<dbReference type="Pfam" id="PF16016">
    <property type="entry name" value="VASt"/>
    <property type="match status" value="1"/>
</dbReference>
<dbReference type="GO" id="GO:0005739">
    <property type="term" value="C:mitochondrion"/>
    <property type="evidence" value="ECO:0007669"/>
    <property type="project" value="TreeGrafter"/>
</dbReference>
<feature type="compositionally biased region" description="Polar residues" evidence="6">
    <location>
        <begin position="539"/>
        <end position="554"/>
    </location>
</feature>
<proteinExistence type="inferred from homology"/>
<feature type="domain" description="VASt" evidence="8">
    <location>
        <begin position="609"/>
        <end position="780"/>
    </location>
</feature>
<dbReference type="GO" id="GO:0032366">
    <property type="term" value="P:intracellular sterol transport"/>
    <property type="evidence" value="ECO:0007669"/>
    <property type="project" value="TreeGrafter"/>
</dbReference>